<dbReference type="SUPFAM" id="SSF52949">
    <property type="entry name" value="Macro domain-like"/>
    <property type="match status" value="1"/>
</dbReference>
<evidence type="ECO:0000256" key="5">
    <source>
        <dbReference type="ARBA" id="ARBA00022670"/>
    </source>
</evidence>
<dbReference type="CDD" id="cd00433">
    <property type="entry name" value="Peptidase_M17"/>
    <property type="match status" value="1"/>
</dbReference>
<name>D3B0J5_HETP5</name>
<gene>
    <name evidence="8" type="primary">lap</name>
    <name evidence="8" type="ORF">PPL_01812</name>
</gene>
<evidence type="ECO:0000259" key="7">
    <source>
        <dbReference type="PROSITE" id="PS00631"/>
    </source>
</evidence>
<organism evidence="8 9">
    <name type="scientific">Heterostelium pallidum (strain ATCC 26659 / Pp 5 / PN500)</name>
    <name type="common">Cellular slime mold</name>
    <name type="synonym">Polysphondylium pallidum</name>
    <dbReference type="NCBI Taxonomy" id="670386"/>
    <lineage>
        <taxon>Eukaryota</taxon>
        <taxon>Amoebozoa</taxon>
        <taxon>Evosea</taxon>
        <taxon>Eumycetozoa</taxon>
        <taxon>Dictyostelia</taxon>
        <taxon>Acytosteliales</taxon>
        <taxon>Acytosteliaceae</taxon>
        <taxon>Heterostelium</taxon>
    </lineage>
</organism>
<dbReference type="Pfam" id="PF00883">
    <property type="entry name" value="Peptidase_M17"/>
    <property type="match status" value="1"/>
</dbReference>
<dbReference type="PRINTS" id="PR00481">
    <property type="entry name" value="LAMNOPPTDASE"/>
</dbReference>
<feature type="domain" description="Cytosol aminopeptidase" evidence="7">
    <location>
        <begin position="372"/>
        <end position="379"/>
    </location>
</feature>
<dbReference type="Pfam" id="PF02789">
    <property type="entry name" value="Peptidase_M17_N"/>
    <property type="match status" value="1"/>
</dbReference>
<keyword evidence="9" id="KW-1185">Reference proteome</keyword>
<evidence type="ECO:0000256" key="2">
    <source>
        <dbReference type="ARBA" id="ARBA00001585"/>
    </source>
</evidence>
<dbReference type="MEROPS" id="M17.001"/>
<evidence type="ECO:0000313" key="8">
    <source>
        <dbReference type="EMBL" id="EFA84819.1"/>
    </source>
</evidence>
<keyword evidence="4 8" id="KW-0031">Aminopeptidase</keyword>
<dbReference type="EMBL" id="ADBJ01000008">
    <property type="protein sequence ID" value="EFA84819.1"/>
    <property type="molecule type" value="Genomic_DNA"/>
</dbReference>
<dbReference type="GeneID" id="31357339"/>
<dbReference type="OMA" id="MFAQATV"/>
<dbReference type="PROSITE" id="PS00631">
    <property type="entry name" value="CYTOSOL_AP"/>
    <property type="match status" value="1"/>
</dbReference>
<sequence>MLRLFSNSRSTSKQIIINTSNNYIKRYFSVNNNNNNMSTEFDGIVVGCYEGGEEWSAIGAELNQKTDNLLSKTFKLSDNKGKLGDSLILYNVTPQHPRVAIVGLGKKNDPKSGVYEQFDHVRRVAGTGVKSLKSRGATKIGVDTSIGDLRACSEGANLCLFKFDLKSTNTAPDKDKAPVEVSTVDPSKSTTSEWTEGKILSESQNFARYLADMPANLMHPTFFVEKVKEKYQDLIAAGKVEMIVRDRAWAEEKKMGMFLAVAAGSDQPLKFLELHYRGAADPKGAPLIFVGKGVTFDSGGISLKPSASMGMMRGDMGGAAAAVSALYGIASLGLKVNVTVLTPLTENMPSGKATRPGDIVVASNGKTVEIDNTDAEGRLILGDALHYAHTFNPATIIDIATLTGAMDVALGYHYAGCFAGTDDLWREIDDAGQVSGDRMWRMPLLPEYRKQLDSKVADIVNSASRSGGACSAAMFLKEFVQIDRWAHLDIAGVMHAGEEGAYISKGMTGKPVRALIELAKKQIGK</sequence>
<dbReference type="STRING" id="670386.D3B0J5"/>
<comment type="catalytic activity">
    <reaction evidence="1">
        <text>Release of an N-terminal amino acid, Xaa-|-Yaa-, in which Xaa is preferably Leu, but may be other amino acids including Pro although not Arg or Lys, and Yaa may be Pro. Amino acid amides and methyl esters are also readily hydrolyzed, but rates on arylamides are exceedingly low.</text>
        <dbReference type="EC" id="3.4.11.1"/>
    </reaction>
</comment>
<protein>
    <submittedName>
        <fullName evidence="8">Leucine aminopeptidase</fullName>
    </submittedName>
</protein>
<dbReference type="HAMAP" id="MF_00181">
    <property type="entry name" value="Cytosol_peptidase_M17"/>
    <property type="match status" value="1"/>
</dbReference>
<comment type="caution">
    <text evidence="8">The sequence shown here is derived from an EMBL/GenBank/DDBJ whole genome shotgun (WGS) entry which is preliminary data.</text>
</comment>
<keyword evidence="6" id="KW-0378">Hydrolase</keyword>
<dbReference type="InterPro" id="IPR043472">
    <property type="entry name" value="Macro_dom-like"/>
</dbReference>
<dbReference type="RefSeq" id="XP_020436930.1">
    <property type="nucleotide sequence ID" value="XM_020572813.1"/>
</dbReference>
<evidence type="ECO:0000256" key="3">
    <source>
        <dbReference type="ARBA" id="ARBA00009528"/>
    </source>
</evidence>
<dbReference type="Proteomes" id="UP000001396">
    <property type="component" value="Unassembled WGS sequence"/>
</dbReference>
<dbReference type="InParanoid" id="D3B0J5"/>
<dbReference type="GO" id="GO:0006508">
    <property type="term" value="P:proteolysis"/>
    <property type="evidence" value="ECO:0007669"/>
    <property type="project" value="UniProtKB-KW"/>
</dbReference>
<dbReference type="PANTHER" id="PTHR11963:SF23">
    <property type="entry name" value="CYTOSOL AMINOPEPTIDASE"/>
    <property type="match status" value="1"/>
</dbReference>
<proteinExistence type="inferred from homology"/>
<reference evidence="8 9" key="1">
    <citation type="journal article" date="2011" name="Genome Res.">
        <title>Phylogeny-wide analysis of social amoeba genomes highlights ancient origins for complex intercellular communication.</title>
        <authorList>
            <person name="Heidel A.J."/>
            <person name="Lawal H.M."/>
            <person name="Felder M."/>
            <person name="Schilde C."/>
            <person name="Helps N.R."/>
            <person name="Tunggal B."/>
            <person name="Rivero F."/>
            <person name="John U."/>
            <person name="Schleicher M."/>
            <person name="Eichinger L."/>
            <person name="Platzer M."/>
            <person name="Noegel A.A."/>
            <person name="Schaap P."/>
            <person name="Gloeckner G."/>
        </authorList>
    </citation>
    <scope>NUCLEOTIDE SEQUENCE [LARGE SCALE GENOMIC DNA]</scope>
    <source>
        <strain evidence="9">ATCC 26659 / Pp 5 / PN500</strain>
    </source>
</reference>
<dbReference type="Gene3D" id="3.40.220.10">
    <property type="entry name" value="Leucine Aminopeptidase, subunit E, domain 1"/>
    <property type="match status" value="1"/>
</dbReference>
<comment type="similarity">
    <text evidence="3">Belongs to the peptidase M17 family.</text>
</comment>
<evidence type="ECO:0000256" key="4">
    <source>
        <dbReference type="ARBA" id="ARBA00022438"/>
    </source>
</evidence>
<evidence type="ECO:0000256" key="6">
    <source>
        <dbReference type="ARBA" id="ARBA00022801"/>
    </source>
</evidence>
<dbReference type="GO" id="GO:0030145">
    <property type="term" value="F:manganese ion binding"/>
    <property type="evidence" value="ECO:0007669"/>
    <property type="project" value="InterPro"/>
</dbReference>
<dbReference type="GO" id="GO:0005737">
    <property type="term" value="C:cytoplasm"/>
    <property type="evidence" value="ECO:0007669"/>
    <property type="project" value="InterPro"/>
</dbReference>
<dbReference type="FunCoup" id="D3B0J5">
    <property type="interactions" value="298"/>
</dbReference>
<dbReference type="Gene3D" id="3.40.630.10">
    <property type="entry name" value="Zn peptidases"/>
    <property type="match status" value="1"/>
</dbReference>
<keyword evidence="5" id="KW-0645">Protease</keyword>
<dbReference type="InterPro" id="IPR011356">
    <property type="entry name" value="Leucine_aapep/pepB"/>
</dbReference>
<dbReference type="InterPro" id="IPR008283">
    <property type="entry name" value="Peptidase_M17_N"/>
</dbReference>
<dbReference type="PANTHER" id="PTHR11963">
    <property type="entry name" value="LEUCINE AMINOPEPTIDASE-RELATED"/>
    <property type="match status" value="1"/>
</dbReference>
<dbReference type="GO" id="GO:0070006">
    <property type="term" value="F:metalloaminopeptidase activity"/>
    <property type="evidence" value="ECO:0007669"/>
    <property type="project" value="InterPro"/>
</dbReference>
<dbReference type="InterPro" id="IPR023042">
    <property type="entry name" value="Peptidase_M17_leu_NH2_pept"/>
</dbReference>
<dbReference type="AlphaFoldDB" id="D3B0J5"/>
<dbReference type="InterPro" id="IPR000819">
    <property type="entry name" value="Peptidase_M17_C"/>
</dbReference>
<dbReference type="SUPFAM" id="SSF53187">
    <property type="entry name" value="Zn-dependent exopeptidases"/>
    <property type="match status" value="1"/>
</dbReference>
<accession>D3B0J5</accession>
<evidence type="ECO:0000313" key="9">
    <source>
        <dbReference type="Proteomes" id="UP000001396"/>
    </source>
</evidence>
<evidence type="ECO:0000256" key="1">
    <source>
        <dbReference type="ARBA" id="ARBA00000135"/>
    </source>
</evidence>
<comment type="catalytic activity">
    <reaction evidence="2">
        <text>Release of N-terminal proline from a peptide.</text>
        <dbReference type="EC" id="3.4.11.5"/>
    </reaction>
</comment>